<name>A0A8I1FVL8_9PSED</name>
<gene>
    <name evidence="2" type="ORF">JFT45_24055</name>
    <name evidence="3" type="ORF">SAMN04490201_3359</name>
</gene>
<sequence>MSAYVVYVRDRITDPEEFKKYENSAGGASAGHPVTPLAFYGAVETLEGPPVDGAVILQFPTLADAKAAYDSPLYQEALKHRLKGAEYRVFIVEGLPEVAVSTR</sequence>
<dbReference type="GeneID" id="96620938"/>
<dbReference type="SUPFAM" id="SSF54909">
    <property type="entry name" value="Dimeric alpha+beta barrel"/>
    <property type="match status" value="1"/>
</dbReference>
<evidence type="ECO:0000313" key="4">
    <source>
        <dbReference type="Proteomes" id="UP000182058"/>
    </source>
</evidence>
<reference evidence="2" key="2">
    <citation type="submission" date="2020-12" db="EMBL/GenBank/DDBJ databases">
        <title>Antibiotic resistance and phylogeny of Pseudomonas spp. isolated over three decades from chicken meat in the Norwegian food chain.</title>
        <authorList>
            <person name="Moen B."/>
        </authorList>
    </citation>
    <scope>NUCLEOTIDE SEQUENCE</scope>
    <source>
        <strain evidence="2">MF6762</strain>
    </source>
</reference>
<evidence type="ECO:0000313" key="5">
    <source>
        <dbReference type="Proteomes" id="UP000658390"/>
    </source>
</evidence>
<keyword evidence="4" id="KW-1185">Reference proteome</keyword>
<dbReference type="Pfam" id="PF07045">
    <property type="entry name" value="DUF1330"/>
    <property type="match status" value="1"/>
</dbReference>
<organism evidence="2 5">
    <name type="scientific">Pseudomonas psychrophila</name>
    <dbReference type="NCBI Taxonomy" id="122355"/>
    <lineage>
        <taxon>Bacteria</taxon>
        <taxon>Pseudomonadati</taxon>
        <taxon>Pseudomonadota</taxon>
        <taxon>Gammaproteobacteria</taxon>
        <taxon>Pseudomonadales</taxon>
        <taxon>Pseudomonadaceae</taxon>
        <taxon>Pseudomonas</taxon>
    </lineage>
</organism>
<dbReference type="Gene3D" id="3.30.70.100">
    <property type="match status" value="1"/>
</dbReference>
<dbReference type="EMBL" id="JAEKCZ010000032">
    <property type="protein sequence ID" value="MBJ2259583.1"/>
    <property type="molecule type" value="Genomic_DNA"/>
</dbReference>
<protein>
    <submittedName>
        <fullName evidence="2">DUF1330 domain-containing protein</fullName>
    </submittedName>
    <submittedName>
        <fullName evidence="3">Uncharacterized conserved protein, DUF1330 family</fullName>
    </submittedName>
</protein>
<dbReference type="InterPro" id="IPR011008">
    <property type="entry name" value="Dimeric_a/b-barrel"/>
</dbReference>
<dbReference type="Proteomes" id="UP000658390">
    <property type="component" value="Unassembled WGS sequence"/>
</dbReference>
<evidence type="ECO:0000313" key="3">
    <source>
        <dbReference type="EMBL" id="SDU63828.1"/>
    </source>
</evidence>
<evidence type="ECO:0000259" key="1">
    <source>
        <dbReference type="Pfam" id="PF07045"/>
    </source>
</evidence>
<dbReference type="InterPro" id="IPR010753">
    <property type="entry name" value="DUF1330"/>
</dbReference>
<feature type="domain" description="DUF1330" evidence="1">
    <location>
        <begin position="2"/>
        <end position="95"/>
    </location>
</feature>
<proteinExistence type="predicted"/>
<dbReference type="OrthoDB" id="9806380at2"/>
<reference evidence="3 4" key="1">
    <citation type="submission" date="2016-10" db="EMBL/GenBank/DDBJ databases">
        <authorList>
            <person name="Varghese N."/>
            <person name="Submissions S."/>
        </authorList>
    </citation>
    <scope>NUCLEOTIDE SEQUENCE [LARGE SCALE GENOMIC DNA]</scope>
    <source>
        <strain evidence="3 4">BS3667</strain>
    </source>
</reference>
<dbReference type="RefSeq" id="WP_048351392.1">
    <property type="nucleotide sequence ID" value="NZ_CP049044.1"/>
</dbReference>
<evidence type="ECO:0000313" key="2">
    <source>
        <dbReference type="EMBL" id="MBJ2259583.1"/>
    </source>
</evidence>
<dbReference type="Proteomes" id="UP000182058">
    <property type="component" value="Chromosome I"/>
</dbReference>
<accession>A0A8I1FVL8</accession>
<dbReference type="EMBL" id="LT629795">
    <property type="protein sequence ID" value="SDU63828.1"/>
    <property type="molecule type" value="Genomic_DNA"/>
</dbReference>
<dbReference type="AlphaFoldDB" id="A0A8I1FVL8"/>